<evidence type="ECO:0000259" key="2">
    <source>
        <dbReference type="Pfam" id="PF07995"/>
    </source>
</evidence>
<evidence type="ECO:0000256" key="1">
    <source>
        <dbReference type="SAM" id="Phobius"/>
    </source>
</evidence>
<dbReference type="PANTHER" id="PTHR19328:SF13">
    <property type="entry name" value="HIPL1 PROTEIN"/>
    <property type="match status" value="1"/>
</dbReference>
<protein>
    <submittedName>
        <fullName evidence="3">PQQ-dependent sugar dehydrogenase</fullName>
    </submittedName>
</protein>
<organism evidence="3 4">
    <name type="scientific">Candidatus Dojkabacteria bacterium</name>
    <dbReference type="NCBI Taxonomy" id="2099670"/>
    <lineage>
        <taxon>Bacteria</taxon>
        <taxon>Candidatus Dojkabacteria</taxon>
    </lineage>
</organism>
<name>A0A955L7Y6_9BACT</name>
<keyword evidence="1" id="KW-0472">Membrane</keyword>
<evidence type="ECO:0000313" key="4">
    <source>
        <dbReference type="Proteomes" id="UP000754563"/>
    </source>
</evidence>
<feature type="transmembrane region" description="Helical" evidence="1">
    <location>
        <begin position="9"/>
        <end position="30"/>
    </location>
</feature>
<accession>A0A955L7Y6</accession>
<dbReference type="AlphaFoldDB" id="A0A955L7Y6"/>
<dbReference type="InterPro" id="IPR012938">
    <property type="entry name" value="Glc/Sorbosone_DH"/>
</dbReference>
<dbReference type="EMBL" id="JAGQLH010000014">
    <property type="protein sequence ID" value="MCA9385338.1"/>
    <property type="molecule type" value="Genomic_DNA"/>
</dbReference>
<keyword evidence="1" id="KW-1133">Transmembrane helix</keyword>
<evidence type="ECO:0000313" key="3">
    <source>
        <dbReference type="EMBL" id="MCA9385338.1"/>
    </source>
</evidence>
<feature type="domain" description="Glucose/Sorbosone dehydrogenase" evidence="2">
    <location>
        <begin position="66"/>
        <end position="388"/>
    </location>
</feature>
<proteinExistence type="predicted"/>
<keyword evidence="1" id="KW-0812">Transmembrane</keyword>
<sequence length="403" mass="44891">MNKNCRKRVILSILIVIGIVALFVLGLRVVNPFSSTFDSYTSKIPNTVPTGALSEQMEIEVVAENLEIPWALVFLPNEELLVTERSGYISHITSEGIASRIFDLSAEIVNQGESGLLSMIKDPAFEENQFIYIYRSYKNLDNETRVRVDRYRYEAMNFYDKETIIEDIPAGSYHSSGEMAFGPDGFLYITTGDAAEKELAQDGLSLAGKTLRLNSDGSIPENNPFVEDASIRNEIWTLGHRNAQGIDWHPSTGQMFQSEHGPSGFDGGSGRDEINLIQNGKNYGWPDITGLEEKEGMESPLIEFTPAIAPGSIAFYDGDMFPEYQNKLLLAALRGQTVLIVDITDEGGFNPTAAISEILIDDSYGRIREIQIADDGSIYFTTSNRDGRGDIRQGDDKIYRIYR</sequence>
<reference evidence="3" key="2">
    <citation type="journal article" date="2021" name="Microbiome">
        <title>Successional dynamics and alternative stable states in a saline activated sludge microbial community over 9 years.</title>
        <authorList>
            <person name="Wang Y."/>
            <person name="Ye J."/>
            <person name="Ju F."/>
            <person name="Liu L."/>
            <person name="Boyd J.A."/>
            <person name="Deng Y."/>
            <person name="Parks D.H."/>
            <person name="Jiang X."/>
            <person name="Yin X."/>
            <person name="Woodcroft B.J."/>
            <person name="Tyson G.W."/>
            <person name="Hugenholtz P."/>
            <person name="Polz M.F."/>
            <person name="Zhang T."/>
        </authorList>
    </citation>
    <scope>NUCLEOTIDE SEQUENCE</scope>
    <source>
        <strain evidence="3">HKST-UBA11</strain>
    </source>
</reference>
<dbReference type="Gene3D" id="2.120.10.30">
    <property type="entry name" value="TolB, C-terminal domain"/>
    <property type="match status" value="1"/>
</dbReference>
<dbReference type="Pfam" id="PF07995">
    <property type="entry name" value="GSDH"/>
    <property type="match status" value="1"/>
</dbReference>
<dbReference type="InterPro" id="IPR011041">
    <property type="entry name" value="Quinoprot_gluc/sorb_DH_b-prop"/>
</dbReference>
<comment type="caution">
    <text evidence="3">The sequence shown here is derived from an EMBL/GenBank/DDBJ whole genome shotgun (WGS) entry which is preliminary data.</text>
</comment>
<dbReference type="Proteomes" id="UP000754563">
    <property type="component" value="Unassembled WGS sequence"/>
</dbReference>
<reference evidence="3" key="1">
    <citation type="submission" date="2020-04" db="EMBL/GenBank/DDBJ databases">
        <authorList>
            <person name="Zhang T."/>
        </authorList>
    </citation>
    <scope>NUCLEOTIDE SEQUENCE</scope>
    <source>
        <strain evidence="3">HKST-UBA11</strain>
    </source>
</reference>
<gene>
    <name evidence="3" type="ORF">KC717_01680</name>
</gene>
<dbReference type="SUPFAM" id="SSF50952">
    <property type="entry name" value="Soluble quinoprotein glucose dehydrogenase"/>
    <property type="match status" value="1"/>
</dbReference>
<dbReference type="InterPro" id="IPR011042">
    <property type="entry name" value="6-blade_b-propeller_TolB-like"/>
</dbReference>
<dbReference type="PANTHER" id="PTHR19328">
    <property type="entry name" value="HEDGEHOG-INTERACTING PROTEIN"/>
    <property type="match status" value="1"/>
</dbReference>